<dbReference type="STRING" id="4072.A0A2G2YTN1"/>
<dbReference type="GO" id="GO:0000981">
    <property type="term" value="F:DNA-binding transcription factor activity, RNA polymerase II-specific"/>
    <property type="evidence" value="ECO:0000318"/>
    <property type="project" value="GO_Central"/>
</dbReference>
<dbReference type="Gramene" id="PHT73118">
    <property type="protein sequence ID" value="PHT73118"/>
    <property type="gene ID" value="T459_23903"/>
</dbReference>
<sequence length="146" mass="16550">MCLPQKLQEAMSLPDQINAAITYIKSSEIKLEKSKMQLEKLRSKKRPTLLCMENHDSNTSTSKLSPQIEIQEMNPTMDLILITGLDNIAMFYNIIRLLHEEGFEVINANFSLHGNSIMQILHENKVSICSDSRAEFGQVGVSRVNK</sequence>
<gene>
    <name evidence="1" type="ORF">T459_23903</name>
</gene>
<organism evidence="1 2">
    <name type="scientific">Capsicum annuum</name>
    <name type="common">Capsicum pepper</name>
    <dbReference type="NCBI Taxonomy" id="4072"/>
    <lineage>
        <taxon>Eukaryota</taxon>
        <taxon>Viridiplantae</taxon>
        <taxon>Streptophyta</taxon>
        <taxon>Embryophyta</taxon>
        <taxon>Tracheophyta</taxon>
        <taxon>Spermatophyta</taxon>
        <taxon>Magnoliopsida</taxon>
        <taxon>eudicotyledons</taxon>
        <taxon>Gunneridae</taxon>
        <taxon>Pentapetalae</taxon>
        <taxon>asterids</taxon>
        <taxon>lamiids</taxon>
        <taxon>Solanales</taxon>
        <taxon>Solanaceae</taxon>
        <taxon>Solanoideae</taxon>
        <taxon>Capsiceae</taxon>
        <taxon>Capsicum</taxon>
    </lineage>
</organism>
<dbReference type="PANTHER" id="PTHR13935:SF63">
    <property type="entry name" value="BHLH DOMAIN-CONTAINING PROTEIN"/>
    <property type="match status" value="1"/>
</dbReference>
<reference evidence="1 2" key="2">
    <citation type="journal article" date="2017" name="Genome Biol.">
        <title>New reference genome sequences of hot pepper reveal the massive evolution of plant disease-resistance genes by retroduplication.</title>
        <authorList>
            <person name="Kim S."/>
            <person name="Park J."/>
            <person name="Yeom S.I."/>
            <person name="Kim Y.M."/>
            <person name="Seo E."/>
            <person name="Kim K.T."/>
            <person name="Kim M.S."/>
            <person name="Lee J.M."/>
            <person name="Cheong K."/>
            <person name="Shin H.S."/>
            <person name="Kim S.B."/>
            <person name="Han K."/>
            <person name="Lee J."/>
            <person name="Park M."/>
            <person name="Lee H.A."/>
            <person name="Lee H.Y."/>
            <person name="Lee Y."/>
            <person name="Oh S."/>
            <person name="Lee J.H."/>
            <person name="Choi E."/>
            <person name="Choi E."/>
            <person name="Lee S.E."/>
            <person name="Jeon J."/>
            <person name="Kim H."/>
            <person name="Choi G."/>
            <person name="Song H."/>
            <person name="Lee J."/>
            <person name="Lee S.C."/>
            <person name="Kwon J.K."/>
            <person name="Lee H.Y."/>
            <person name="Koo N."/>
            <person name="Hong Y."/>
            <person name="Kim R.W."/>
            <person name="Kang W.H."/>
            <person name="Huh J.H."/>
            <person name="Kang B.C."/>
            <person name="Yang T.J."/>
            <person name="Lee Y.H."/>
            <person name="Bennetzen J.L."/>
            <person name="Choi D."/>
        </authorList>
    </citation>
    <scope>NUCLEOTIDE SEQUENCE [LARGE SCALE GENOMIC DNA]</scope>
    <source>
        <strain evidence="2">cv. CM334</strain>
    </source>
</reference>
<keyword evidence="2" id="KW-1185">Reference proteome</keyword>
<dbReference type="GO" id="GO:0090575">
    <property type="term" value="C:RNA polymerase II transcription regulator complex"/>
    <property type="evidence" value="ECO:0000318"/>
    <property type="project" value="GO_Central"/>
</dbReference>
<evidence type="ECO:0000313" key="1">
    <source>
        <dbReference type="EMBL" id="PHT73118.1"/>
    </source>
</evidence>
<accession>A0A2G2YTN1</accession>
<dbReference type="GO" id="GO:0000977">
    <property type="term" value="F:RNA polymerase II transcription regulatory region sequence-specific DNA binding"/>
    <property type="evidence" value="ECO:0000318"/>
    <property type="project" value="GO_Central"/>
</dbReference>
<name>A0A2G2YTN1_CAPAN</name>
<evidence type="ECO:0008006" key="3">
    <source>
        <dbReference type="Google" id="ProtNLM"/>
    </source>
</evidence>
<dbReference type="AlphaFoldDB" id="A0A2G2YTN1"/>
<dbReference type="GO" id="GO:0006357">
    <property type="term" value="P:regulation of transcription by RNA polymerase II"/>
    <property type="evidence" value="ECO:0000318"/>
    <property type="project" value="GO_Central"/>
</dbReference>
<reference evidence="1 2" key="1">
    <citation type="journal article" date="2014" name="Nat. Genet.">
        <title>Genome sequence of the hot pepper provides insights into the evolution of pungency in Capsicum species.</title>
        <authorList>
            <person name="Kim S."/>
            <person name="Park M."/>
            <person name="Yeom S.I."/>
            <person name="Kim Y.M."/>
            <person name="Lee J.M."/>
            <person name="Lee H.A."/>
            <person name="Seo E."/>
            <person name="Choi J."/>
            <person name="Cheong K."/>
            <person name="Kim K.T."/>
            <person name="Jung K."/>
            <person name="Lee G.W."/>
            <person name="Oh S.K."/>
            <person name="Bae C."/>
            <person name="Kim S.B."/>
            <person name="Lee H.Y."/>
            <person name="Kim S.Y."/>
            <person name="Kim M.S."/>
            <person name="Kang B.C."/>
            <person name="Jo Y.D."/>
            <person name="Yang H.B."/>
            <person name="Jeong H.J."/>
            <person name="Kang W.H."/>
            <person name="Kwon J.K."/>
            <person name="Shin C."/>
            <person name="Lim J.Y."/>
            <person name="Park J.H."/>
            <person name="Huh J.H."/>
            <person name="Kim J.S."/>
            <person name="Kim B.D."/>
            <person name="Cohen O."/>
            <person name="Paran I."/>
            <person name="Suh M.C."/>
            <person name="Lee S.B."/>
            <person name="Kim Y.K."/>
            <person name="Shin Y."/>
            <person name="Noh S.J."/>
            <person name="Park J."/>
            <person name="Seo Y.S."/>
            <person name="Kwon S.Y."/>
            <person name="Kim H.A."/>
            <person name="Park J.M."/>
            <person name="Kim H.J."/>
            <person name="Choi S.B."/>
            <person name="Bosland P.W."/>
            <person name="Reeves G."/>
            <person name="Jo S.H."/>
            <person name="Lee B.W."/>
            <person name="Cho H.T."/>
            <person name="Choi H.S."/>
            <person name="Lee M.S."/>
            <person name="Yu Y."/>
            <person name="Do Choi Y."/>
            <person name="Park B.S."/>
            <person name="van Deynze A."/>
            <person name="Ashrafi H."/>
            <person name="Hill T."/>
            <person name="Kim W.T."/>
            <person name="Pai H.S."/>
            <person name="Ahn H.K."/>
            <person name="Yeam I."/>
            <person name="Giovannoni J.J."/>
            <person name="Rose J.K."/>
            <person name="Sorensen I."/>
            <person name="Lee S.J."/>
            <person name="Kim R.W."/>
            <person name="Choi I.Y."/>
            <person name="Choi B.S."/>
            <person name="Lim J.S."/>
            <person name="Lee Y.H."/>
            <person name="Choi D."/>
        </authorList>
    </citation>
    <scope>NUCLEOTIDE SEQUENCE [LARGE SCALE GENOMIC DNA]</scope>
    <source>
        <strain evidence="2">cv. CM334</strain>
    </source>
</reference>
<proteinExistence type="predicted"/>
<evidence type="ECO:0000313" key="2">
    <source>
        <dbReference type="Proteomes" id="UP000222542"/>
    </source>
</evidence>
<dbReference type="EMBL" id="AYRZ02000009">
    <property type="protein sequence ID" value="PHT73118.1"/>
    <property type="molecule type" value="Genomic_DNA"/>
</dbReference>
<dbReference type="OMA" id="LLCMENH"/>
<dbReference type="PANTHER" id="PTHR13935">
    <property type="entry name" value="ACHAETE-SCUTE TRANSCRIPTION FACTOR-RELATED"/>
    <property type="match status" value="1"/>
</dbReference>
<dbReference type="InterPro" id="IPR015660">
    <property type="entry name" value="MASH1/Ascl1a-like"/>
</dbReference>
<comment type="caution">
    <text evidence="1">The sequence shown here is derived from an EMBL/GenBank/DDBJ whole genome shotgun (WGS) entry which is preliminary data.</text>
</comment>
<dbReference type="Proteomes" id="UP000222542">
    <property type="component" value="Unassembled WGS sequence"/>
</dbReference>
<protein>
    <recommendedName>
        <fullName evidence="3">BHLH domain-containing protein</fullName>
    </recommendedName>
</protein>